<dbReference type="Proteomes" id="UP000245423">
    <property type="component" value="Chromosome 1"/>
</dbReference>
<name>M1ZCJ4_9FIRM</name>
<keyword evidence="3" id="KW-0132">Cell division</keyword>
<sequence length="156" mass="18324">MLVVKKEYDYYPEKSRTEKSRNKKVVKRKKRTKALYRLALMGIAMIGLILSLFILYRYANITKIRLEITELEKQKIELEKEKEILVAELEAIKSSSKIEEDAVVKLGMDYPTEEQIVYLDVDELALSDNLNEPDEFTIAQQFKNVFNLVLSLFRRV</sequence>
<accession>M1ZCJ4</accession>
<reference evidence="3 4" key="1">
    <citation type="submission" date="2016-11" db="EMBL/GenBank/DDBJ databases">
        <authorList>
            <person name="Manzoor S."/>
        </authorList>
    </citation>
    <scope>NUCLEOTIDE SEQUENCE [LARGE SCALE GENOMIC DNA]</scope>
    <source>
        <strain evidence="3">Clostridium ultunense strain Esp</strain>
    </source>
</reference>
<keyword evidence="2" id="KW-0472">Membrane</keyword>
<proteinExistence type="predicted"/>
<dbReference type="HOGENOM" id="CLU_138349_0_0_9"/>
<feature type="coiled-coil region" evidence="1">
    <location>
        <begin position="61"/>
        <end position="95"/>
    </location>
</feature>
<keyword evidence="2" id="KW-1133">Transmembrane helix</keyword>
<dbReference type="GO" id="GO:0051301">
    <property type="term" value="P:cell division"/>
    <property type="evidence" value="ECO:0007669"/>
    <property type="project" value="UniProtKB-KW"/>
</dbReference>
<gene>
    <name evidence="3" type="primary">ftsL</name>
    <name evidence="3" type="ORF">CUESP1_1933</name>
</gene>
<dbReference type="OrthoDB" id="1707751at2"/>
<evidence type="ECO:0000256" key="1">
    <source>
        <dbReference type="SAM" id="Coils"/>
    </source>
</evidence>
<dbReference type="EMBL" id="LT669839">
    <property type="protein sequence ID" value="SHD77292.1"/>
    <property type="molecule type" value="Genomic_DNA"/>
</dbReference>
<evidence type="ECO:0000313" key="3">
    <source>
        <dbReference type="EMBL" id="SHD77292.1"/>
    </source>
</evidence>
<keyword evidence="4" id="KW-1185">Reference proteome</keyword>
<feature type="transmembrane region" description="Helical" evidence="2">
    <location>
        <begin position="34"/>
        <end position="56"/>
    </location>
</feature>
<keyword evidence="3" id="KW-0131">Cell cycle</keyword>
<protein>
    <submittedName>
        <fullName evidence="3">Cell division protein FtsL</fullName>
    </submittedName>
</protein>
<organism evidence="3 4">
    <name type="scientific">[Clostridium] ultunense Esp</name>
    <dbReference type="NCBI Taxonomy" id="1288971"/>
    <lineage>
        <taxon>Bacteria</taxon>
        <taxon>Bacillati</taxon>
        <taxon>Bacillota</taxon>
        <taxon>Tissierellia</taxon>
        <taxon>Tissierellales</taxon>
        <taxon>Tepidimicrobiaceae</taxon>
        <taxon>Schnuerera</taxon>
    </lineage>
</organism>
<dbReference type="RefSeq" id="WP_005585904.1">
    <property type="nucleotide sequence ID" value="NZ_LT669839.1"/>
</dbReference>
<dbReference type="AlphaFoldDB" id="M1ZCJ4"/>
<evidence type="ECO:0000313" key="4">
    <source>
        <dbReference type="Proteomes" id="UP000245423"/>
    </source>
</evidence>
<keyword evidence="1" id="KW-0175">Coiled coil</keyword>
<keyword evidence="2" id="KW-0812">Transmembrane</keyword>
<evidence type="ECO:0000256" key="2">
    <source>
        <dbReference type="SAM" id="Phobius"/>
    </source>
</evidence>